<feature type="compositionally biased region" description="Gly residues" evidence="1">
    <location>
        <begin position="95"/>
        <end position="106"/>
    </location>
</feature>
<dbReference type="EMBL" id="KZ825824">
    <property type="protein sequence ID" value="PYH97427.1"/>
    <property type="molecule type" value="Genomic_DNA"/>
</dbReference>
<proteinExistence type="predicted"/>
<keyword evidence="3" id="KW-1185">Reference proteome</keyword>
<evidence type="ECO:0000313" key="3">
    <source>
        <dbReference type="Proteomes" id="UP000247810"/>
    </source>
</evidence>
<reference evidence="2 3" key="1">
    <citation type="submission" date="2018-02" db="EMBL/GenBank/DDBJ databases">
        <title>The genomes of Aspergillus section Nigri reveals drivers in fungal speciation.</title>
        <authorList>
            <consortium name="DOE Joint Genome Institute"/>
            <person name="Vesth T.C."/>
            <person name="Nybo J."/>
            <person name="Theobald S."/>
            <person name="Brandl J."/>
            <person name="Frisvad J.C."/>
            <person name="Nielsen K.F."/>
            <person name="Lyhne E.K."/>
            <person name="Kogle M.E."/>
            <person name="Kuo A."/>
            <person name="Riley R."/>
            <person name="Clum A."/>
            <person name="Nolan M."/>
            <person name="Lipzen A."/>
            <person name="Salamov A."/>
            <person name="Henrissat B."/>
            <person name="Wiebenga A."/>
            <person name="De vries R.P."/>
            <person name="Grigoriev I.V."/>
            <person name="Mortensen U.H."/>
            <person name="Andersen M.R."/>
            <person name="Baker S.E."/>
        </authorList>
    </citation>
    <scope>NUCLEOTIDE SEQUENCE [LARGE SCALE GENOMIC DNA]</scope>
    <source>
        <strain evidence="2 3">CBS 707.79</strain>
    </source>
</reference>
<dbReference type="AlphaFoldDB" id="A0A319DTK6"/>
<dbReference type="Proteomes" id="UP000247810">
    <property type="component" value="Unassembled WGS sequence"/>
</dbReference>
<feature type="non-terminal residue" evidence="2">
    <location>
        <position position="1"/>
    </location>
</feature>
<organism evidence="2 3">
    <name type="scientific">Aspergillus ellipticus CBS 707.79</name>
    <dbReference type="NCBI Taxonomy" id="1448320"/>
    <lineage>
        <taxon>Eukaryota</taxon>
        <taxon>Fungi</taxon>
        <taxon>Dikarya</taxon>
        <taxon>Ascomycota</taxon>
        <taxon>Pezizomycotina</taxon>
        <taxon>Eurotiomycetes</taxon>
        <taxon>Eurotiomycetidae</taxon>
        <taxon>Eurotiales</taxon>
        <taxon>Aspergillaceae</taxon>
        <taxon>Aspergillus</taxon>
        <taxon>Aspergillus subgen. Circumdati</taxon>
    </lineage>
</organism>
<dbReference type="VEuPathDB" id="FungiDB:BO71DRAFT_427043"/>
<gene>
    <name evidence="2" type="ORF">BO71DRAFT_427043</name>
</gene>
<dbReference type="STRING" id="1448320.A0A319DTK6"/>
<evidence type="ECO:0000256" key="1">
    <source>
        <dbReference type="SAM" id="MobiDB-lite"/>
    </source>
</evidence>
<feature type="region of interest" description="Disordered" evidence="1">
    <location>
        <begin position="90"/>
        <end position="114"/>
    </location>
</feature>
<name>A0A319DTK6_9EURO</name>
<protein>
    <submittedName>
        <fullName evidence="2">Uncharacterized protein</fullName>
    </submittedName>
</protein>
<accession>A0A319DTK6</accession>
<sequence length="114" mass="12436">SKKLGLSVVPFLPYIFDAPVEEALEWTFRTGLRAYAGEEAVRPLPRVAHDSPSSAAHFAHTEQSAAGGADAATISWEEYKEQRRLAKENRRLERGGSGGGVLGLLGWGDKEKKE</sequence>
<evidence type="ECO:0000313" key="2">
    <source>
        <dbReference type="EMBL" id="PYH97427.1"/>
    </source>
</evidence>
<dbReference type="OrthoDB" id="424969at2759"/>